<dbReference type="PANTHER" id="PTHR43611">
    <property type="entry name" value="ALPHA-D-GLUCOSE 1-PHOSPHATE PHOSPHATASE"/>
    <property type="match status" value="1"/>
</dbReference>
<dbReference type="PRINTS" id="PR00413">
    <property type="entry name" value="HADHALOGNASE"/>
</dbReference>
<dbReference type="RefSeq" id="WP_015556350.1">
    <property type="nucleotide sequence ID" value="NC_021038.1"/>
</dbReference>
<dbReference type="SUPFAM" id="SSF56784">
    <property type="entry name" value="HAD-like"/>
    <property type="match status" value="1"/>
</dbReference>
<keyword evidence="2" id="KW-1185">Reference proteome</keyword>
<sequence length="206" mass="22809">MSTAAIDTVIFDIGGVLANFDWNGYVHRWVRDERAIQEINEALWGTGLWDELDRGVLSTESIVEGFIAGAPRREGEIRTLMEHVGGCVSRLDYAVPWIQSVKSTGRRVLFLSNYSRLIMDANPGVLDFLPALDGGVFSCDVKLLKPDRAIYAALCERYALTPGRCVFIDDLEPNVQGARDFGMQAIRFQSYEQAQEALSAMLGGDA</sequence>
<dbReference type="InterPro" id="IPR006439">
    <property type="entry name" value="HAD-SF_hydro_IA"/>
</dbReference>
<dbReference type="CDD" id="cd02603">
    <property type="entry name" value="HAD_sEH-N_like"/>
    <property type="match status" value="1"/>
</dbReference>
<dbReference type="Proteomes" id="UP000008957">
    <property type="component" value="Chromosome"/>
</dbReference>
<organism evidence="1 2">
    <name type="scientific">Fretibacterium fastidiosum</name>
    <dbReference type="NCBI Taxonomy" id="651822"/>
    <lineage>
        <taxon>Bacteria</taxon>
        <taxon>Thermotogati</taxon>
        <taxon>Synergistota</taxon>
        <taxon>Synergistia</taxon>
        <taxon>Synergistales</taxon>
        <taxon>Aminobacteriaceae</taxon>
        <taxon>Fretibacterium</taxon>
    </lineage>
</organism>
<protein>
    <submittedName>
        <fullName evidence="1">Haloacid dehalogenase superfamily, subfamily IA, variant 3 with third motif having DD or ED</fullName>
    </submittedName>
</protein>
<reference evidence="1 2" key="2">
    <citation type="submission" date="2010-03" db="EMBL/GenBank/DDBJ databases">
        <authorList>
            <person name="Pajon A."/>
        </authorList>
    </citation>
    <scope>NUCLEOTIDE SEQUENCE [LARGE SCALE GENOMIC DNA]</scope>
    <source>
        <strain evidence="1 2">SGP1</strain>
    </source>
</reference>
<dbReference type="SFLD" id="SFLDS00003">
    <property type="entry name" value="Haloacid_Dehalogenase"/>
    <property type="match status" value="1"/>
</dbReference>
<dbReference type="Pfam" id="PF00702">
    <property type="entry name" value="Hydrolase"/>
    <property type="match status" value="1"/>
</dbReference>
<dbReference type="KEGG" id="sbr:SY1_09460"/>
<dbReference type="PANTHER" id="PTHR43611:SF3">
    <property type="entry name" value="FLAVIN MONONUCLEOTIDE HYDROLASE 1, CHLOROPLATIC"/>
    <property type="match status" value="1"/>
</dbReference>
<dbReference type="Gene3D" id="1.10.150.240">
    <property type="entry name" value="Putative phosphatase, domain 2"/>
    <property type="match status" value="1"/>
</dbReference>
<gene>
    <name evidence="1" type="ORF">SY1_09460</name>
</gene>
<reference evidence="2" key="1">
    <citation type="submission" date="2010-03" db="EMBL/GenBank/DDBJ databases">
        <title>The genome sequence of Synergistetes sp. SGP1.</title>
        <authorList>
            <consortium name="metaHIT consortium -- http://www.metahit.eu/"/>
            <person name="Pajon A."/>
            <person name="Turner K."/>
            <person name="Parkhill J."/>
            <person name="Wade W."/>
            <person name="Vartoukian S."/>
        </authorList>
    </citation>
    <scope>NUCLEOTIDE SEQUENCE [LARGE SCALE GENOMIC DNA]</scope>
    <source>
        <strain evidence="2">SGP1</strain>
    </source>
</reference>
<dbReference type="InterPro" id="IPR023214">
    <property type="entry name" value="HAD_sf"/>
</dbReference>
<dbReference type="Gene3D" id="3.40.50.1000">
    <property type="entry name" value="HAD superfamily/HAD-like"/>
    <property type="match status" value="1"/>
</dbReference>
<evidence type="ECO:0000313" key="2">
    <source>
        <dbReference type="Proteomes" id="UP000008957"/>
    </source>
</evidence>
<accession>A0AB94IWR2</accession>
<dbReference type="AlphaFoldDB" id="A0AB94IWR2"/>
<dbReference type="NCBIfam" id="TIGR01509">
    <property type="entry name" value="HAD-SF-IA-v3"/>
    <property type="match status" value="1"/>
</dbReference>
<dbReference type="EMBL" id="FP929056">
    <property type="protein sequence ID" value="CBL28203.1"/>
    <property type="molecule type" value="Genomic_DNA"/>
</dbReference>
<evidence type="ECO:0000313" key="1">
    <source>
        <dbReference type="EMBL" id="CBL28203.1"/>
    </source>
</evidence>
<proteinExistence type="predicted"/>
<dbReference type="SFLD" id="SFLDG01129">
    <property type="entry name" value="C1.5:_HAD__Beta-PGM__Phosphata"/>
    <property type="match status" value="1"/>
</dbReference>
<dbReference type="InterPro" id="IPR023198">
    <property type="entry name" value="PGP-like_dom2"/>
</dbReference>
<dbReference type="InterPro" id="IPR036412">
    <property type="entry name" value="HAD-like_sf"/>
</dbReference>
<name>A0AB94IWR2_9BACT</name>